<dbReference type="Gene3D" id="2.40.128.20">
    <property type="match status" value="1"/>
</dbReference>
<evidence type="ECO:0000256" key="7">
    <source>
        <dbReference type="ARBA" id="ARBA00023121"/>
    </source>
</evidence>
<evidence type="ECO:0000256" key="4">
    <source>
        <dbReference type="ARBA" id="ARBA00022448"/>
    </source>
</evidence>
<dbReference type="CDD" id="cd19437">
    <property type="entry name" value="lipocalin_apoD-like"/>
    <property type="match status" value="1"/>
</dbReference>
<dbReference type="InterPro" id="IPR022272">
    <property type="entry name" value="Lipocalin_CS"/>
</dbReference>
<keyword evidence="6 11" id="KW-0732">Signal</keyword>
<dbReference type="PIRSF" id="PIRSF036893">
    <property type="entry name" value="Lipocalin_ApoD"/>
    <property type="match status" value="1"/>
</dbReference>
<keyword evidence="9" id="KW-0325">Glycoprotein</keyword>
<dbReference type="EMBL" id="JAIWYP010000009">
    <property type="protein sequence ID" value="KAH3774984.1"/>
    <property type="molecule type" value="Genomic_DNA"/>
</dbReference>
<evidence type="ECO:0000256" key="6">
    <source>
        <dbReference type="ARBA" id="ARBA00022729"/>
    </source>
</evidence>
<name>A0A9D4E6T2_DREPO</name>
<dbReference type="GO" id="GO:0006629">
    <property type="term" value="P:lipid metabolic process"/>
    <property type="evidence" value="ECO:0007669"/>
    <property type="project" value="TreeGrafter"/>
</dbReference>
<dbReference type="PROSITE" id="PS00213">
    <property type="entry name" value="LIPOCALIN"/>
    <property type="match status" value="1"/>
</dbReference>
<dbReference type="GO" id="GO:0000302">
    <property type="term" value="P:response to reactive oxygen species"/>
    <property type="evidence" value="ECO:0007669"/>
    <property type="project" value="TreeGrafter"/>
</dbReference>
<dbReference type="PANTHER" id="PTHR10612:SF34">
    <property type="entry name" value="APOLIPOPROTEIN D"/>
    <property type="match status" value="1"/>
</dbReference>
<sequence>MVEVSLVFPSPAQTMLTKVAIVLFACAYVSAQVPHLGKCPHVTVVQNLNVTKYLGGWYEIEKFFFFIEGQETCIKANYSLKSDGHILVYNRGLKPDGSVDASTGDAVAKDPSVPAKLSVTFNGSPRVPYWVVDTDYDTYSLVWSCEDLAGFVQADFAWILGRQRTLDASIISRLKQKLASFGINTNSFNKTPQENCPF</sequence>
<dbReference type="OrthoDB" id="565904at2759"/>
<keyword evidence="14" id="KW-1185">Reference proteome</keyword>
<dbReference type="Pfam" id="PF08212">
    <property type="entry name" value="Lipocalin_2"/>
    <property type="match status" value="1"/>
</dbReference>
<evidence type="ECO:0000313" key="14">
    <source>
        <dbReference type="Proteomes" id="UP000828390"/>
    </source>
</evidence>
<dbReference type="PANTHER" id="PTHR10612">
    <property type="entry name" value="APOLIPOPROTEIN D"/>
    <property type="match status" value="1"/>
</dbReference>
<evidence type="ECO:0000256" key="1">
    <source>
        <dbReference type="ARBA" id="ARBA00004613"/>
    </source>
</evidence>
<evidence type="ECO:0000313" key="13">
    <source>
        <dbReference type="EMBL" id="KAH3774984.1"/>
    </source>
</evidence>
<dbReference type="InterPro" id="IPR012674">
    <property type="entry name" value="Calycin"/>
</dbReference>
<dbReference type="PRINTS" id="PR01219">
    <property type="entry name" value="APOLIPOPROTD"/>
</dbReference>
<evidence type="ECO:0000256" key="9">
    <source>
        <dbReference type="ARBA" id="ARBA00023180"/>
    </source>
</evidence>
<reference evidence="13" key="2">
    <citation type="submission" date="2020-11" db="EMBL/GenBank/DDBJ databases">
        <authorList>
            <person name="McCartney M.A."/>
            <person name="Auch B."/>
            <person name="Kono T."/>
            <person name="Mallez S."/>
            <person name="Becker A."/>
            <person name="Gohl D.M."/>
            <person name="Silverstein K.A.T."/>
            <person name="Koren S."/>
            <person name="Bechman K.B."/>
            <person name="Herman A."/>
            <person name="Abrahante J.E."/>
            <person name="Garbe J."/>
        </authorList>
    </citation>
    <scope>NUCLEOTIDE SEQUENCE</scope>
    <source>
        <strain evidence="13">Duluth1</strain>
        <tissue evidence="13">Whole animal</tissue>
    </source>
</reference>
<protein>
    <recommendedName>
        <fullName evidence="3">Apolipoprotein D</fullName>
    </recommendedName>
</protein>
<evidence type="ECO:0000256" key="5">
    <source>
        <dbReference type="ARBA" id="ARBA00022525"/>
    </source>
</evidence>
<dbReference type="SUPFAM" id="SSF50814">
    <property type="entry name" value="Lipocalins"/>
    <property type="match status" value="1"/>
</dbReference>
<proteinExistence type="inferred from homology"/>
<keyword evidence="7" id="KW-0446">Lipid-binding</keyword>
<dbReference type="AlphaFoldDB" id="A0A9D4E6T2"/>
<gene>
    <name evidence="13" type="ORF">DPMN_176379</name>
</gene>
<dbReference type="GO" id="GO:0005737">
    <property type="term" value="C:cytoplasm"/>
    <property type="evidence" value="ECO:0007669"/>
    <property type="project" value="TreeGrafter"/>
</dbReference>
<feature type="domain" description="Lipocalin/cytosolic fatty-acid binding" evidence="12">
    <location>
        <begin position="48"/>
        <end position="193"/>
    </location>
</feature>
<feature type="signal peptide" evidence="11">
    <location>
        <begin position="1"/>
        <end position="31"/>
    </location>
</feature>
<evidence type="ECO:0000256" key="10">
    <source>
        <dbReference type="ARBA" id="ARBA00023283"/>
    </source>
</evidence>
<dbReference type="InterPro" id="IPR022271">
    <property type="entry name" value="Lipocalin_ApoD"/>
</dbReference>
<evidence type="ECO:0000256" key="11">
    <source>
        <dbReference type="PIRNR" id="PIRNR036893"/>
    </source>
</evidence>
<keyword evidence="10" id="KW-0873">Pyrrolidone carboxylic acid</keyword>
<keyword evidence="4" id="KW-0813">Transport</keyword>
<dbReference type="GO" id="GO:0008289">
    <property type="term" value="F:lipid binding"/>
    <property type="evidence" value="ECO:0007669"/>
    <property type="project" value="UniProtKB-KW"/>
</dbReference>
<organism evidence="13 14">
    <name type="scientific">Dreissena polymorpha</name>
    <name type="common">Zebra mussel</name>
    <name type="synonym">Mytilus polymorpha</name>
    <dbReference type="NCBI Taxonomy" id="45954"/>
    <lineage>
        <taxon>Eukaryota</taxon>
        <taxon>Metazoa</taxon>
        <taxon>Spiralia</taxon>
        <taxon>Lophotrochozoa</taxon>
        <taxon>Mollusca</taxon>
        <taxon>Bivalvia</taxon>
        <taxon>Autobranchia</taxon>
        <taxon>Heteroconchia</taxon>
        <taxon>Euheterodonta</taxon>
        <taxon>Imparidentia</taxon>
        <taxon>Neoheterodontei</taxon>
        <taxon>Myida</taxon>
        <taxon>Dreissenoidea</taxon>
        <taxon>Dreissenidae</taxon>
        <taxon>Dreissena</taxon>
    </lineage>
</organism>
<evidence type="ECO:0000256" key="8">
    <source>
        <dbReference type="ARBA" id="ARBA00023157"/>
    </source>
</evidence>
<evidence type="ECO:0000256" key="3">
    <source>
        <dbReference type="ARBA" id="ARBA00019890"/>
    </source>
</evidence>
<dbReference type="GO" id="GO:0006869">
    <property type="term" value="P:lipid transport"/>
    <property type="evidence" value="ECO:0007669"/>
    <property type="project" value="InterPro"/>
</dbReference>
<comment type="caution">
    <text evidence="13">The sequence shown here is derived from an EMBL/GenBank/DDBJ whole genome shotgun (WGS) entry which is preliminary data.</text>
</comment>
<keyword evidence="8" id="KW-1015">Disulfide bond</keyword>
<comment type="subcellular location">
    <subcellularLocation>
        <location evidence="1">Secreted</location>
    </subcellularLocation>
</comment>
<evidence type="ECO:0000259" key="12">
    <source>
        <dbReference type="Pfam" id="PF08212"/>
    </source>
</evidence>
<dbReference type="FunFam" id="2.40.128.20:FF:000003">
    <property type="entry name" value="Apolipoprotein D"/>
    <property type="match status" value="1"/>
</dbReference>
<dbReference type="InterPro" id="IPR002969">
    <property type="entry name" value="ApolipopD"/>
</dbReference>
<accession>A0A9D4E6T2</accession>
<feature type="chain" id="PRO_5039776028" description="Apolipoprotein D" evidence="11">
    <location>
        <begin position="32"/>
        <end position="198"/>
    </location>
</feature>
<keyword evidence="5" id="KW-0964">Secreted</keyword>
<evidence type="ECO:0000256" key="2">
    <source>
        <dbReference type="ARBA" id="ARBA00006889"/>
    </source>
</evidence>
<dbReference type="GO" id="GO:0005576">
    <property type="term" value="C:extracellular region"/>
    <property type="evidence" value="ECO:0007669"/>
    <property type="project" value="UniProtKB-SubCell"/>
</dbReference>
<comment type="similarity">
    <text evidence="2 11">Belongs to the calycin superfamily. Lipocalin family.</text>
</comment>
<dbReference type="GO" id="GO:0042246">
    <property type="term" value="P:tissue regeneration"/>
    <property type="evidence" value="ECO:0007669"/>
    <property type="project" value="InterPro"/>
</dbReference>
<reference evidence="13" key="1">
    <citation type="journal article" date="2019" name="bioRxiv">
        <title>The Genome of the Zebra Mussel, Dreissena polymorpha: A Resource for Invasive Species Research.</title>
        <authorList>
            <person name="McCartney M.A."/>
            <person name="Auch B."/>
            <person name="Kono T."/>
            <person name="Mallez S."/>
            <person name="Zhang Y."/>
            <person name="Obille A."/>
            <person name="Becker A."/>
            <person name="Abrahante J.E."/>
            <person name="Garbe J."/>
            <person name="Badalamenti J.P."/>
            <person name="Herman A."/>
            <person name="Mangelson H."/>
            <person name="Liachko I."/>
            <person name="Sullivan S."/>
            <person name="Sone E.D."/>
            <person name="Koren S."/>
            <person name="Silverstein K.A.T."/>
            <person name="Beckman K.B."/>
            <person name="Gohl D.M."/>
        </authorList>
    </citation>
    <scope>NUCLEOTIDE SEQUENCE</scope>
    <source>
        <strain evidence="13">Duluth1</strain>
        <tissue evidence="13">Whole animal</tissue>
    </source>
</reference>
<dbReference type="InterPro" id="IPR000566">
    <property type="entry name" value="Lipocln_cytosolic_FA-bd_dom"/>
</dbReference>
<dbReference type="Proteomes" id="UP000828390">
    <property type="component" value="Unassembled WGS sequence"/>
</dbReference>
<dbReference type="GO" id="GO:0007420">
    <property type="term" value="P:brain development"/>
    <property type="evidence" value="ECO:0007669"/>
    <property type="project" value="InterPro"/>
</dbReference>